<evidence type="ECO:0000256" key="1">
    <source>
        <dbReference type="SAM" id="Phobius"/>
    </source>
</evidence>
<dbReference type="EMBL" id="MN739095">
    <property type="protein sequence ID" value="QHS88336.1"/>
    <property type="molecule type" value="Genomic_DNA"/>
</dbReference>
<keyword evidence="1" id="KW-0812">Transmembrane</keyword>
<feature type="transmembrane region" description="Helical" evidence="1">
    <location>
        <begin position="7"/>
        <end position="24"/>
    </location>
</feature>
<accession>A0A6C0B8B3</accession>
<evidence type="ECO:0000313" key="2">
    <source>
        <dbReference type="EMBL" id="QHS88336.1"/>
    </source>
</evidence>
<proteinExistence type="predicted"/>
<name>A0A6C0B8B3_9ZZZZ</name>
<reference evidence="2" key="1">
    <citation type="journal article" date="2020" name="Nature">
        <title>Giant virus diversity and host interactions through global metagenomics.</title>
        <authorList>
            <person name="Schulz F."/>
            <person name="Roux S."/>
            <person name="Paez-Espino D."/>
            <person name="Jungbluth S."/>
            <person name="Walsh D.A."/>
            <person name="Denef V.J."/>
            <person name="McMahon K.D."/>
            <person name="Konstantinidis K.T."/>
            <person name="Eloe-Fadrosh E.A."/>
            <person name="Kyrpides N.C."/>
            <person name="Woyke T."/>
        </authorList>
    </citation>
    <scope>NUCLEOTIDE SEQUENCE</scope>
    <source>
        <strain evidence="2">GVMAG-M-3300010158-55</strain>
    </source>
</reference>
<organism evidence="2">
    <name type="scientific">viral metagenome</name>
    <dbReference type="NCBI Taxonomy" id="1070528"/>
    <lineage>
        <taxon>unclassified sequences</taxon>
        <taxon>metagenomes</taxon>
        <taxon>organismal metagenomes</taxon>
    </lineage>
</organism>
<sequence length="180" mass="20464">MPMNEKLNAITRLVVLLCVTGFIATQNLNFIWISILTIACIIAYHKLNNKPIENFEKQDFLKHTTPTEQNPMMNVLLPEINGNSNRKSALKSYLPETEKIINTKVKEQVSKRLDERLFKGVNNELNLEYSMRNFYTTASTTIPNDQEGFSQFLYGDMISAKEGNPIALARQQPRLGSLPG</sequence>
<keyword evidence="1" id="KW-1133">Transmembrane helix</keyword>
<protein>
    <submittedName>
        <fullName evidence="2">Uncharacterized protein</fullName>
    </submittedName>
</protein>
<keyword evidence="1" id="KW-0472">Membrane</keyword>
<dbReference type="AlphaFoldDB" id="A0A6C0B8B3"/>